<feature type="chain" id="PRO_5044011978" evidence="1">
    <location>
        <begin position="23"/>
        <end position="110"/>
    </location>
</feature>
<organism evidence="2 3">
    <name type="scientific">Oedothorax gibbosus</name>
    <dbReference type="NCBI Taxonomy" id="931172"/>
    <lineage>
        <taxon>Eukaryota</taxon>
        <taxon>Metazoa</taxon>
        <taxon>Ecdysozoa</taxon>
        <taxon>Arthropoda</taxon>
        <taxon>Chelicerata</taxon>
        <taxon>Arachnida</taxon>
        <taxon>Araneae</taxon>
        <taxon>Araneomorphae</taxon>
        <taxon>Entelegynae</taxon>
        <taxon>Araneoidea</taxon>
        <taxon>Linyphiidae</taxon>
        <taxon>Erigoninae</taxon>
        <taxon>Oedothorax</taxon>
    </lineage>
</organism>
<keyword evidence="3" id="KW-1185">Reference proteome</keyword>
<keyword evidence="1" id="KW-0732">Signal</keyword>
<comment type="caution">
    <text evidence="2">The sequence shown here is derived from an EMBL/GenBank/DDBJ whole genome shotgun (WGS) entry which is preliminary data.</text>
</comment>
<evidence type="ECO:0000313" key="2">
    <source>
        <dbReference type="EMBL" id="KAG8194891.1"/>
    </source>
</evidence>
<dbReference type="EMBL" id="JAFNEN010000097">
    <property type="protein sequence ID" value="KAG8194891.1"/>
    <property type="molecule type" value="Genomic_DNA"/>
</dbReference>
<dbReference type="Proteomes" id="UP000827092">
    <property type="component" value="Unassembled WGS sequence"/>
</dbReference>
<accession>A0AAV6VGX5</accession>
<gene>
    <name evidence="2" type="ORF">JTE90_029182</name>
</gene>
<dbReference type="AlphaFoldDB" id="A0AAV6VGX5"/>
<evidence type="ECO:0000313" key="3">
    <source>
        <dbReference type="Proteomes" id="UP000827092"/>
    </source>
</evidence>
<evidence type="ECO:0000256" key="1">
    <source>
        <dbReference type="SAM" id="SignalP"/>
    </source>
</evidence>
<name>A0AAV6VGX5_9ARAC</name>
<proteinExistence type="predicted"/>
<protein>
    <submittedName>
        <fullName evidence="2">Uncharacterized protein</fullName>
    </submittedName>
</protein>
<feature type="signal peptide" evidence="1">
    <location>
        <begin position="1"/>
        <end position="22"/>
    </location>
</feature>
<reference evidence="2 3" key="1">
    <citation type="journal article" date="2022" name="Nat. Ecol. Evol.">
        <title>A masculinizing supergene underlies an exaggerated male reproductive morph in a spider.</title>
        <authorList>
            <person name="Hendrickx F."/>
            <person name="De Corte Z."/>
            <person name="Sonet G."/>
            <person name="Van Belleghem S.M."/>
            <person name="Kostlbacher S."/>
            <person name="Vangestel C."/>
        </authorList>
    </citation>
    <scope>NUCLEOTIDE SEQUENCE [LARGE SCALE GENOMIC DNA]</scope>
    <source>
        <strain evidence="2">W744_W776</strain>
    </source>
</reference>
<sequence>MRTCILLFSLNHLPFFSQPSDASGSSDLPGACSLQHSTASCELDSILQHSQSKGSAFNSVKSWMDDCDKWSFSTATCQLDNNMGSQENLTSAISCIAGIDINHTSTSSNC</sequence>